<comment type="catalytic activity">
    <reaction evidence="3">
        <text>D-glucose + ATP = D-glucose 6-phosphate + ADP + H(+)</text>
        <dbReference type="Rhea" id="RHEA:17825"/>
        <dbReference type="ChEBI" id="CHEBI:4167"/>
        <dbReference type="ChEBI" id="CHEBI:15378"/>
        <dbReference type="ChEBI" id="CHEBI:30616"/>
        <dbReference type="ChEBI" id="CHEBI:61548"/>
        <dbReference type="ChEBI" id="CHEBI:456216"/>
        <dbReference type="EC" id="2.7.1.2"/>
    </reaction>
</comment>
<sequence length="351" mass="36783">MPTALKRAHRPCLRARVCKQVSGSRNIVAIDIGGTHARFAIASIEPGGAITLDETVTLQTEDHASFETAWEHYRERMGGSLPNGVAMAVAGPIDADIIRFTNNPWIIRPPMIENKLACPHSVIVNDFEAVAHATARAPAGEFLHLAGPDTALPQCGAISVLGPGTGLGVAYFHRHSDGTYRVQATEGGHGDFAPVDAIEDAILARLRKRHTRVSNERVVSGPAIADIYAALAAMEGRAVKEQSDVEIWTAGTSGKDSLASAAVDRFCLALGSVAGDIALVQGAKGVVIAGGLGYRIRETLAGSGFASRFAAKGRFSGLMASLPVKLIIHPQPGLLGAAAAFAQKHLGENRA</sequence>
<dbReference type="InterPro" id="IPR003836">
    <property type="entry name" value="Glucokinase"/>
</dbReference>
<evidence type="ECO:0000256" key="4">
    <source>
        <dbReference type="RuleBase" id="RU004046"/>
    </source>
</evidence>
<evidence type="ECO:0000256" key="1">
    <source>
        <dbReference type="ARBA" id="ARBA00022679"/>
    </source>
</evidence>
<organism evidence="5 6">
    <name type="scientific">Erythrobacter ani</name>
    <dbReference type="NCBI Taxonomy" id="2827235"/>
    <lineage>
        <taxon>Bacteria</taxon>
        <taxon>Pseudomonadati</taxon>
        <taxon>Pseudomonadota</taxon>
        <taxon>Alphaproteobacteria</taxon>
        <taxon>Sphingomonadales</taxon>
        <taxon>Erythrobacteraceae</taxon>
        <taxon>Erythrobacter/Porphyrobacter group</taxon>
        <taxon>Erythrobacter</taxon>
    </lineage>
</organism>
<dbReference type="InterPro" id="IPR050201">
    <property type="entry name" value="Bacterial_glucokinase"/>
</dbReference>
<dbReference type="EMBL" id="JAGSPB010000001">
    <property type="protein sequence ID" value="MBV7265010.1"/>
    <property type="molecule type" value="Genomic_DNA"/>
</dbReference>
<keyword evidence="2 3" id="KW-0418">Kinase</keyword>
<dbReference type="PANTHER" id="PTHR47690:SF1">
    <property type="entry name" value="GLUCOKINASE"/>
    <property type="match status" value="1"/>
</dbReference>
<protein>
    <recommendedName>
        <fullName evidence="3">Glucokinase</fullName>
        <ecNumber evidence="3">2.7.1.2</ecNumber>
    </recommendedName>
    <alternativeName>
        <fullName evidence="3">Glucose kinase</fullName>
    </alternativeName>
</protein>
<proteinExistence type="inferred from homology"/>
<comment type="caution">
    <text evidence="5">The sequence shown here is derived from an EMBL/GenBank/DDBJ whole genome shotgun (WGS) entry which is preliminary data.</text>
</comment>
<evidence type="ECO:0000313" key="5">
    <source>
        <dbReference type="EMBL" id="MBV7265010.1"/>
    </source>
</evidence>
<keyword evidence="3" id="KW-0547">Nucleotide-binding</keyword>
<keyword evidence="3" id="KW-0963">Cytoplasm</keyword>
<accession>A0ABS6SJ27</accession>
<dbReference type="CDD" id="cd24008">
    <property type="entry name" value="ASKHA_NBD_GLK"/>
    <property type="match status" value="1"/>
</dbReference>
<dbReference type="EC" id="2.7.1.2" evidence="3"/>
<comment type="subcellular location">
    <subcellularLocation>
        <location evidence="3">Cytoplasm</location>
    </subcellularLocation>
</comment>
<evidence type="ECO:0000256" key="3">
    <source>
        <dbReference type="HAMAP-Rule" id="MF_00524"/>
    </source>
</evidence>
<dbReference type="Pfam" id="PF02685">
    <property type="entry name" value="Glucokinase"/>
    <property type="match status" value="1"/>
</dbReference>
<dbReference type="PANTHER" id="PTHR47690">
    <property type="entry name" value="GLUCOKINASE"/>
    <property type="match status" value="1"/>
</dbReference>
<name>A0ABS6SJ27_9SPHN</name>
<dbReference type="HAMAP" id="MF_00524">
    <property type="entry name" value="Glucokinase"/>
    <property type="match status" value="1"/>
</dbReference>
<keyword evidence="6" id="KW-1185">Reference proteome</keyword>
<comment type="similarity">
    <text evidence="3 4">Belongs to the bacterial glucokinase family.</text>
</comment>
<reference evidence="5 6" key="1">
    <citation type="submission" date="2021-04" db="EMBL/GenBank/DDBJ databases">
        <authorList>
            <person name="Pira H."/>
            <person name="Risdian C."/>
            <person name="Wink J."/>
        </authorList>
    </citation>
    <scope>NUCLEOTIDE SEQUENCE [LARGE SCALE GENOMIC DNA]</scope>
    <source>
        <strain evidence="5 6">WH131</strain>
    </source>
</reference>
<keyword evidence="3" id="KW-0067">ATP-binding</keyword>
<evidence type="ECO:0000256" key="2">
    <source>
        <dbReference type="ARBA" id="ARBA00022777"/>
    </source>
</evidence>
<gene>
    <name evidence="3" type="primary">glk</name>
    <name evidence="5" type="ORF">KCG45_02330</name>
</gene>
<keyword evidence="3" id="KW-0324">Glycolysis</keyword>
<keyword evidence="1 3" id="KW-0808">Transferase</keyword>
<feature type="binding site" evidence="3">
    <location>
        <begin position="30"/>
        <end position="35"/>
    </location>
    <ligand>
        <name>ATP</name>
        <dbReference type="ChEBI" id="CHEBI:30616"/>
    </ligand>
</feature>
<evidence type="ECO:0000313" key="6">
    <source>
        <dbReference type="Proteomes" id="UP000699975"/>
    </source>
</evidence>
<dbReference type="Proteomes" id="UP000699975">
    <property type="component" value="Unassembled WGS sequence"/>
</dbReference>